<keyword evidence="4 8" id="KW-0812">Transmembrane</keyword>
<keyword evidence="10" id="KW-1185">Reference proteome</keyword>
<evidence type="ECO:0000256" key="1">
    <source>
        <dbReference type="ARBA" id="ARBA00004651"/>
    </source>
</evidence>
<dbReference type="Pfam" id="PF04093">
    <property type="entry name" value="MreD"/>
    <property type="match status" value="1"/>
</dbReference>
<gene>
    <name evidence="9" type="ORF">ENKNEFLB_03365</name>
</gene>
<evidence type="ECO:0000256" key="3">
    <source>
        <dbReference type="ARBA" id="ARBA00022475"/>
    </source>
</evidence>
<feature type="transmembrane region" description="Helical" evidence="8">
    <location>
        <begin position="74"/>
        <end position="92"/>
    </location>
</feature>
<feature type="transmembrane region" description="Helical" evidence="8">
    <location>
        <begin position="36"/>
        <end position="62"/>
    </location>
</feature>
<dbReference type="RefSeq" id="WP_214056418.1">
    <property type="nucleotide sequence ID" value="NZ_BAAAHS010000099.1"/>
</dbReference>
<dbReference type="EMBL" id="CP075371">
    <property type="protein sequence ID" value="QVT80964.1"/>
    <property type="molecule type" value="Genomic_DNA"/>
</dbReference>
<keyword evidence="6 8" id="KW-1133">Transmembrane helix</keyword>
<comment type="similarity">
    <text evidence="2">Belongs to the MreD family.</text>
</comment>
<proteinExistence type="inferred from homology"/>
<evidence type="ECO:0000256" key="8">
    <source>
        <dbReference type="SAM" id="Phobius"/>
    </source>
</evidence>
<comment type="subcellular location">
    <subcellularLocation>
        <location evidence="1">Cell membrane</location>
        <topology evidence="1">Multi-pass membrane protein</topology>
    </subcellularLocation>
</comment>
<evidence type="ECO:0000256" key="5">
    <source>
        <dbReference type="ARBA" id="ARBA00022960"/>
    </source>
</evidence>
<keyword evidence="3" id="KW-1003">Cell membrane</keyword>
<keyword evidence="5" id="KW-0133">Cell shape</keyword>
<feature type="transmembrane region" description="Helical" evidence="8">
    <location>
        <begin position="6"/>
        <end position="24"/>
    </location>
</feature>
<feature type="transmembrane region" description="Helical" evidence="8">
    <location>
        <begin position="130"/>
        <end position="153"/>
    </location>
</feature>
<accession>A0ABX8EKA6</accession>
<organism evidence="9 10">
    <name type="scientific">Nocardioides aquaticus</name>
    <dbReference type="NCBI Taxonomy" id="160826"/>
    <lineage>
        <taxon>Bacteria</taxon>
        <taxon>Bacillati</taxon>
        <taxon>Actinomycetota</taxon>
        <taxon>Actinomycetes</taxon>
        <taxon>Propionibacteriales</taxon>
        <taxon>Nocardioidaceae</taxon>
        <taxon>Nocardioides</taxon>
    </lineage>
</organism>
<evidence type="ECO:0000313" key="9">
    <source>
        <dbReference type="EMBL" id="QVT80964.1"/>
    </source>
</evidence>
<evidence type="ECO:0000313" key="10">
    <source>
        <dbReference type="Proteomes" id="UP000679307"/>
    </source>
</evidence>
<evidence type="ECO:0000256" key="7">
    <source>
        <dbReference type="ARBA" id="ARBA00023136"/>
    </source>
</evidence>
<protein>
    <recommendedName>
        <fullName evidence="11">Rod shape-determining protein MreD</fullName>
    </recommendedName>
</protein>
<dbReference type="NCBIfam" id="TIGR03426">
    <property type="entry name" value="shape_MreD"/>
    <property type="match status" value="1"/>
</dbReference>
<sequence>MSGVRVLAAAAAVLVAALLQVSVLSQVSWHGVVPNLVLLVVVAAGLVRGASFAMVLGLAAGLLLDLAPPADHVAGQWALALVLVGLVAGQVNREARSSAVAVVATVAVCSLLGTTVFALTGALLGDPISSVGSVLGVVGLALLLDVLLTPLVLPPLMAMFRRLEPVRALAWQR</sequence>
<evidence type="ECO:0008006" key="11">
    <source>
        <dbReference type="Google" id="ProtNLM"/>
    </source>
</evidence>
<dbReference type="InterPro" id="IPR007227">
    <property type="entry name" value="Cell_shape_determining_MreD"/>
</dbReference>
<reference evidence="9 10" key="1">
    <citation type="submission" date="2021-05" db="EMBL/GenBank/DDBJ databases">
        <title>Complete genome of Nocardioides aquaticus KCTC 9944T isolated from meromictic and hypersaline Ekho Lake, Antarctica.</title>
        <authorList>
            <person name="Hwang K."/>
            <person name="Kim K.M."/>
            <person name="Choe H."/>
        </authorList>
    </citation>
    <scope>NUCLEOTIDE SEQUENCE [LARGE SCALE GENOMIC DNA]</scope>
    <source>
        <strain evidence="9 10">KCTC 9944</strain>
    </source>
</reference>
<keyword evidence="7 8" id="KW-0472">Membrane</keyword>
<evidence type="ECO:0000256" key="4">
    <source>
        <dbReference type="ARBA" id="ARBA00022692"/>
    </source>
</evidence>
<evidence type="ECO:0000256" key="6">
    <source>
        <dbReference type="ARBA" id="ARBA00022989"/>
    </source>
</evidence>
<name>A0ABX8EKA6_9ACTN</name>
<dbReference type="Proteomes" id="UP000679307">
    <property type="component" value="Chromosome"/>
</dbReference>
<evidence type="ECO:0000256" key="2">
    <source>
        <dbReference type="ARBA" id="ARBA00007776"/>
    </source>
</evidence>
<feature type="transmembrane region" description="Helical" evidence="8">
    <location>
        <begin position="99"/>
        <end position="124"/>
    </location>
</feature>